<keyword evidence="1" id="KW-0677">Repeat</keyword>
<dbReference type="VEuPathDB" id="AmoebaDB:DICPUDRAFT_26374"/>
<accession>F0Z8L2</accession>
<feature type="region of interest" description="Disordered" evidence="2">
    <location>
        <begin position="431"/>
        <end position="456"/>
    </location>
</feature>
<evidence type="ECO:0000313" key="3">
    <source>
        <dbReference type="EMBL" id="EGC39747.1"/>
    </source>
</evidence>
<evidence type="ECO:0000256" key="2">
    <source>
        <dbReference type="SAM" id="MobiDB-lite"/>
    </source>
</evidence>
<dbReference type="OMA" id="ELYMHGH"/>
<dbReference type="InterPro" id="IPR001611">
    <property type="entry name" value="Leu-rich_rpt"/>
</dbReference>
<proteinExistence type="predicted"/>
<protein>
    <submittedName>
        <fullName evidence="3">Uncharacterized protein</fullName>
    </submittedName>
</protein>
<keyword evidence="4" id="KW-1185">Reference proteome</keyword>
<feature type="compositionally biased region" description="Acidic residues" evidence="2">
    <location>
        <begin position="444"/>
        <end position="456"/>
    </location>
</feature>
<evidence type="ECO:0000256" key="1">
    <source>
        <dbReference type="ARBA" id="ARBA00022737"/>
    </source>
</evidence>
<dbReference type="PANTHER" id="PTHR24111">
    <property type="entry name" value="LEUCINE-RICH REPEAT-CONTAINING PROTEIN 34"/>
    <property type="match status" value="1"/>
</dbReference>
<name>F0Z8L2_DICPU</name>
<dbReference type="eggNOG" id="KOG4308">
    <property type="taxonomic scope" value="Eukaryota"/>
</dbReference>
<reference evidence="4" key="1">
    <citation type="journal article" date="2011" name="Genome Biol.">
        <title>Comparative genomics of the social amoebae Dictyostelium discoideum and Dictyostelium purpureum.</title>
        <authorList>
            <consortium name="US DOE Joint Genome Institute (JGI-PGF)"/>
            <person name="Sucgang R."/>
            <person name="Kuo A."/>
            <person name="Tian X."/>
            <person name="Salerno W."/>
            <person name="Parikh A."/>
            <person name="Feasley C.L."/>
            <person name="Dalin E."/>
            <person name="Tu H."/>
            <person name="Huang E."/>
            <person name="Barry K."/>
            <person name="Lindquist E."/>
            <person name="Shapiro H."/>
            <person name="Bruce D."/>
            <person name="Schmutz J."/>
            <person name="Salamov A."/>
            <person name="Fey P."/>
            <person name="Gaudet P."/>
            <person name="Anjard C."/>
            <person name="Babu M.M."/>
            <person name="Basu S."/>
            <person name="Bushmanova Y."/>
            <person name="van der Wel H."/>
            <person name="Katoh-Kurasawa M."/>
            <person name="Dinh C."/>
            <person name="Coutinho P.M."/>
            <person name="Saito T."/>
            <person name="Elias M."/>
            <person name="Schaap P."/>
            <person name="Kay R.R."/>
            <person name="Henrissat B."/>
            <person name="Eichinger L."/>
            <person name="Rivero F."/>
            <person name="Putnam N.H."/>
            <person name="West C.M."/>
            <person name="Loomis W.F."/>
            <person name="Chisholm R.L."/>
            <person name="Shaulsky G."/>
            <person name="Strassmann J.E."/>
            <person name="Queller D.C."/>
            <person name="Kuspa A."/>
            <person name="Grigoriev I.V."/>
        </authorList>
    </citation>
    <scope>NUCLEOTIDE SEQUENCE [LARGE SCALE GENOMIC DNA]</scope>
    <source>
        <strain evidence="4">QSDP1</strain>
    </source>
</reference>
<dbReference type="PANTHER" id="PTHR24111:SF0">
    <property type="entry name" value="LEUCINE-RICH REPEAT-CONTAINING PROTEIN"/>
    <property type="match status" value="1"/>
</dbReference>
<dbReference type="Proteomes" id="UP000001064">
    <property type="component" value="Unassembled WGS sequence"/>
</dbReference>
<dbReference type="InterPro" id="IPR032675">
    <property type="entry name" value="LRR_dom_sf"/>
</dbReference>
<gene>
    <name evidence="3" type="ORF">DICPUDRAFT_26374</name>
</gene>
<feature type="compositionally biased region" description="Basic and acidic residues" evidence="2">
    <location>
        <begin position="431"/>
        <end position="443"/>
    </location>
</feature>
<dbReference type="KEGG" id="dpp:DICPUDRAFT_26374"/>
<dbReference type="Gene3D" id="3.80.10.10">
    <property type="entry name" value="Ribonuclease Inhibitor"/>
    <property type="match status" value="2"/>
</dbReference>
<dbReference type="InParanoid" id="F0Z8L2"/>
<dbReference type="SMART" id="SM00368">
    <property type="entry name" value="LRR_RI"/>
    <property type="match status" value="4"/>
</dbReference>
<dbReference type="Pfam" id="PF13516">
    <property type="entry name" value="LRR_6"/>
    <property type="match status" value="3"/>
</dbReference>
<dbReference type="OrthoDB" id="120976at2759"/>
<dbReference type="SUPFAM" id="SSF52047">
    <property type="entry name" value="RNI-like"/>
    <property type="match status" value="1"/>
</dbReference>
<dbReference type="GeneID" id="10509666"/>
<organism evidence="3 4">
    <name type="scientific">Dictyostelium purpureum</name>
    <name type="common">Slime mold</name>
    <dbReference type="NCBI Taxonomy" id="5786"/>
    <lineage>
        <taxon>Eukaryota</taxon>
        <taxon>Amoebozoa</taxon>
        <taxon>Evosea</taxon>
        <taxon>Eumycetozoa</taxon>
        <taxon>Dictyostelia</taxon>
        <taxon>Dictyosteliales</taxon>
        <taxon>Dictyosteliaceae</taxon>
        <taxon>Dictyostelium</taxon>
    </lineage>
</organism>
<dbReference type="EMBL" id="GL870952">
    <property type="protein sequence ID" value="EGC39747.1"/>
    <property type="molecule type" value="Genomic_DNA"/>
</dbReference>
<dbReference type="RefSeq" id="XP_003283733.1">
    <property type="nucleotide sequence ID" value="XM_003283685.1"/>
</dbReference>
<dbReference type="InterPro" id="IPR052201">
    <property type="entry name" value="LRR-containing_regulator"/>
</dbReference>
<sequence length="479" mass="54116">MVWGQINTSQISRIINQLKENSIQSLFLIPAFMPINETNVIEFKNGLGENKSLVELYMHGHDLGLEGLKEIGKCIEKHPNLKSISIGSTDIGLKCNELEILLKGVLRSKTLKSIDFSKQSINSESLRIIKEIVIETGNKSITHFNFSENNLDSESLIHLEGIIQANENIEILNLGGNEIDGDVPEGFINTIISSGKHLKKLVLSGNPIKDESSLLLSKLLLESNSLKELELNDCEIGSLGGEILGNSLLKWKGTLFTATGNPLMGHHLTSKWTNIQQLGQVSTLKHLSLRGCFIGEEGLKGIISAIRKGFLPNLNLLDVAYNKLSLESLESLKELVVIDQHHSKHSLEYLDISFNLFGRKAKEIVIDWISSNKITNLKCLSLNNVDMRFMDMFEICKSLVDHNTSFKLFELMGNDQRDEEQIKKEAEQLKLQQEKEQQRIESGKEEDEDEDEDEEESVYDILFDNINELKSKKLEFKWK</sequence>
<dbReference type="PROSITE" id="PS51450">
    <property type="entry name" value="LRR"/>
    <property type="match status" value="1"/>
</dbReference>
<evidence type="ECO:0000313" key="4">
    <source>
        <dbReference type="Proteomes" id="UP000001064"/>
    </source>
</evidence>
<dbReference type="AlphaFoldDB" id="F0Z8L2"/>